<dbReference type="PANTHER" id="PTHR46157:SF2">
    <property type="entry name" value="K(+) EFFLUX ANTIPORTER 1, CHLOROPLASTIC-RELATED"/>
    <property type="match status" value="1"/>
</dbReference>
<dbReference type="Pfam" id="PF00999">
    <property type="entry name" value="Na_H_Exchanger"/>
    <property type="match status" value="1"/>
</dbReference>
<evidence type="ECO:0000256" key="3">
    <source>
        <dbReference type="ARBA" id="ARBA00004141"/>
    </source>
</evidence>
<evidence type="ECO:0000256" key="6">
    <source>
        <dbReference type="ARBA" id="ARBA00023136"/>
    </source>
</evidence>
<dbReference type="InterPro" id="IPR006153">
    <property type="entry name" value="Cation/H_exchanger_TM"/>
</dbReference>
<gene>
    <name evidence="8" type="ORF">HPP92_020861</name>
</gene>
<name>A0A835PVL0_VANPL</name>
<reference evidence="8 9" key="1">
    <citation type="journal article" date="2020" name="Nat. Food">
        <title>A phased Vanilla planifolia genome enables genetic improvement of flavour and production.</title>
        <authorList>
            <person name="Hasing T."/>
            <person name="Tang H."/>
            <person name="Brym M."/>
            <person name="Khazi F."/>
            <person name="Huang T."/>
            <person name="Chambers A.H."/>
        </authorList>
    </citation>
    <scope>NUCLEOTIDE SEQUENCE [LARGE SCALE GENOMIC DNA]</scope>
    <source>
        <tissue evidence="8">Leaf</tissue>
    </source>
</reference>
<dbReference type="PANTHER" id="PTHR46157">
    <property type="entry name" value="K(+) EFFLUX ANTIPORTER 3, CHLOROPLASTIC"/>
    <property type="match status" value="1"/>
</dbReference>
<dbReference type="GO" id="GO:0015386">
    <property type="term" value="F:potassium:proton antiporter activity"/>
    <property type="evidence" value="ECO:0007669"/>
    <property type="project" value="TreeGrafter"/>
</dbReference>
<dbReference type="AlphaFoldDB" id="A0A835PVL0"/>
<evidence type="ECO:0000256" key="2">
    <source>
        <dbReference type="ARBA" id="ARBA00004119"/>
    </source>
</evidence>
<keyword evidence="5" id="KW-1133">Transmembrane helix</keyword>
<feature type="domain" description="Cation/H+ exchanger transmembrane" evidence="7">
    <location>
        <begin position="233"/>
        <end position="292"/>
    </location>
</feature>
<keyword evidence="9" id="KW-1185">Reference proteome</keyword>
<protein>
    <recommendedName>
        <fullName evidence="7">Cation/H+ exchanger transmembrane domain-containing protein</fullName>
    </recommendedName>
</protein>
<dbReference type="GO" id="GO:0009941">
    <property type="term" value="C:chloroplast envelope"/>
    <property type="evidence" value="ECO:0007669"/>
    <property type="project" value="UniProtKB-SubCell"/>
</dbReference>
<evidence type="ECO:0000259" key="7">
    <source>
        <dbReference type="Pfam" id="PF00999"/>
    </source>
</evidence>
<evidence type="ECO:0000256" key="5">
    <source>
        <dbReference type="ARBA" id="ARBA00022989"/>
    </source>
</evidence>
<sequence>MLEKEESPSLEPLIDEAYHDVEQIGLGVVDAAAAGRDLGMSAAADVAGQNAVERQISDDLANQENGTLSSYANGETELEAKSAIQVKKQEIQQKDSNKDSTLSASKGFLKKSSRFFSASFFSFVVEGKEFTAASIFQRLVTFAKKQAPRLILGSLLLGMGAILLSSRLEKNYQLLQQPDIISSIEEVTSTTLPVVQEIKRFPRRLKRLIALLPKQEINEEEASLFDMLWLLLASVIFVPIFQKIPGGSPVLGYLAAGILIGPYGMSIIRNVHETKAIAEFGVVFLLFNIGLERKYNSRIAAFSGKA</sequence>
<comment type="caution">
    <text evidence="8">The sequence shown here is derived from an EMBL/GenBank/DDBJ whole genome shotgun (WGS) entry which is preliminary data.</text>
</comment>
<evidence type="ECO:0000313" key="9">
    <source>
        <dbReference type="Proteomes" id="UP000636800"/>
    </source>
</evidence>
<evidence type="ECO:0000256" key="4">
    <source>
        <dbReference type="ARBA" id="ARBA00022692"/>
    </source>
</evidence>
<dbReference type="Gene3D" id="1.20.1530.20">
    <property type="match status" value="1"/>
</dbReference>
<organism evidence="8 9">
    <name type="scientific">Vanilla planifolia</name>
    <name type="common">Vanilla</name>
    <dbReference type="NCBI Taxonomy" id="51239"/>
    <lineage>
        <taxon>Eukaryota</taxon>
        <taxon>Viridiplantae</taxon>
        <taxon>Streptophyta</taxon>
        <taxon>Embryophyta</taxon>
        <taxon>Tracheophyta</taxon>
        <taxon>Spermatophyta</taxon>
        <taxon>Magnoliopsida</taxon>
        <taxon>Liliopsida</taxon>
        <taxon>Asparagales</taxon>
        <taxon>Orchidaceae</taxon>
        <taxon>Vanilloideae</taxon>
        <taxon>Vanilleae</taxon>
        <taxon>Vanilla</taxon>
    </lineage>
</organism>
<evidence type="ECO:0000256" key="1">
    <source>
        <dbReference type="ARBA" id="ARBA00003198"/>
    </source>
</evidence>
<dbReference type="Proteomes" id="UP000636800">
    <property type="component" value="Chromosome 11"/>
</dbReference>
<dbReference type="GO" id="GO:0016020">
    <property type="term" value="C:membrane"/>
    <property type="evidence" value="ECO:0007669"/>
    <property type="project" value="UniProtKB-SubCell"/>
</dbReference>
<dbReference type="InterPro" id="IPR038770">
    <property type="entry name" value="Na+/solute_symporter_sf"/>
</dbReference>
<keyword evidence="4" id="KW-0812">Transmembrane</keyword>
<proteinExistence type="predicted"/>
<keyword evidence="6" id="KW-0472">Membrane</keyword>
<evidence type="ECO:0000313" key="8">
    <source>
        <dbReference type="EMBL" id="KAG0460564.1"/>
    </source>
</evidence>
<comment type="function">
    <text evidence="1">May function as sodium-coupled metabolite transporter across the chloroplast envelope.</text>
</comment>
<comment type="subcellular location">
    <subcellularLocation>
        <location evidence="3">Membrane</location>
        <topology evidence="3">Multi-pass membrane protein</topology>
    </subcellularLocation>
    <subcellularLocation>
        <location evidence="2">Plastid</location>
        <location evidence="2">Chloroplast envelope</location>
    </subcellularLocation>
</comment>
<dbReference type="EMBL" id="JADCNL010000011">
    <property type="protein sequence ID" value="KAG0460564.1"/>
    <property type="molecule type" value="Genomic_DNA"/>
</dbReference>
<accession>A0A835PVL0</accession>